<reference evidence="2 4" key="1">
    <citation type="submission" date="2023-10" db="EMBL/GenBank/DDBJ databases">
        <title>Culture-based analysis of two novel bacteria associated with mangrove crab gills.</title>
        <authorList>
            <person name="Yang X."/>
            <person name="Garuglieri E."/>
            <person name="Van Goethem M.W."/>
            <person name="Fusi M."/>
            <person name="Marasco R."/>
            <person name="Daffonchio D.G."/>
        </authorList>
    </citation>
    <scope>NUCLEOTIDE SEQUENCE [LARGE SCALE GENOMIC DNA]</scope>
    <source>
        <strain evidence="3">UG2-1</strain>
        <strain evidence="2">UG2-2</strain>
        <strain evidence="4">UG2_2</strain>
    </source>
</reference>
<dbReference type="AlphaFoldDB" id="A0AAU6NYT9"/>
<dbReference type="KEGG" id="mcaa:R3L15_10180"/>
<proteinExistence type="predicted"/>
<organism evidence="2 4">
    <name type="scientific">Mangrovimonas cancribranchiae</name>
    <dbReference type="NCBI Taxonomy" id="3080055"/>
    <lineage>
        <taxon>Bacteria</taxon>
        <taxon>Pseudomonadati</taxon>
        <taxon>Bacteroidota</taxon>
        <taxon>Flavobacteriia</taxon>
        <taxon>Flavobacteriales</taxon>
        <taxon>Flavobacteriaceae</taxon>
        <taxon>Mangrovimonas</taxon>
    </lineage>
</organism>
<accession>A0AAU6NYT9</accession>
<keyword evidence="4" id="KW-1185">Reference proteome</keyword>
<evidence type="ECO:0000313" key="2">
    <source>
        <dbReference type="EMBL" id="WXA02351.1"/>
    </source>
</evidence>
<dbReference type="Proteomes" id="UP001368318">
    <property type="component" value="Chromosome"/>
</dbReference>
<evidence type="ECO:0000313" key="3">
    <source>
        <dbReference type="EMBL" id="WXA12487.1"/>
    </source>
</evidence>
<dbReference type="RefSeq" id="WP_338731501.1">
    <property type="nucleotide sequence ID" value="NZ_CP136925.1"/>
</dbReference>
<gene>
    <name evidence="3" type="ORF">R3L15_10180</name>
    <name evidence="2" type="ORF">R3L16_11405</name>
</gene>
<sequence>MLMPNRHGSVDSYRYGFQGQEKDDEIKGEGNSINYKFRMHDPRVGRFLSLDPLAPQYPHNSPYAFSENRVIDGIELEGLEFLDVNESRVSTSYGAIHIKLGNVNESTRHSLGEAVYSKWNGEYLGVVYKTFLSLFSIDFEDPKLDKRFSLFEKNATKKTFEGSNPGSKPIDHRHLKKDGTPKQSSKRIIGGGINPGKAKGGGIAVLVVEGLGLFYNLRAGHDDKLIMEHHELLTDKVLPAVQKALNSKKDYIPDNLRDDLSISLIANVVLYGGDKIQHPDLYSDEIIEAGLKIYNELTERGRKLKKIKKDIKENGIKKETQRKRIDNTKVDK</sequence>
<dbReference type="NCBIfam" id="TIGR03696">
    <property type="entry name" value="Rhs_assc_core"/>
    <property type="match status" value="1"/>
</dbReference>
<dbReference type="EMBL" id="CP136924">
    <property type="protein sequence ID" value="WXA02351.1"/>
    <property type="molecule type" value="Genomic_DNA"/>
</dbReference>
<protein>
    <submittedName>
        <fullName evidence="2">RHS repeat-associated core domain-containing protein</fullName>
    </submittedName>
</protein>
<dbReference type="Gene3D" id="2.180.10.10">
    <property type="entry name" value="RHS repeat-associated core"/>
    <property type="match status" value="1"/>
</dbReference>
<dbReference type="EMBL" id="CP136925">
    <property type="protein sequence ID" value="WXA12487.1"/>
    <property type="molecule type" value="Genomic_DNA"/>
</dbReference>
<evidence type="ECO:0000256" key="1">
    <source>
        <dbReference type="SAM" id="MobiDB-lite"/>
    </source>
</evidence>
<feature type="compositionally biased region" description="Basic and acidic residues" evidence="1">
    <location>
        <begin position="169"/>
        <end position="180"/>
    </location>
</feature>
<name>A0AAU6NYT9_9FLAO</name>
<evidence type="ECO:0000313" key="4">
    <source>
        <dbReference type="Proteomes" id="UP001368318"/>
    </source>
</evidence>
<dbReference type="InterPro" id="IPR022385">
    <property type="entry name" value="Rhs_assc_core"/>
</dbReference>
<feature type="region of interest" description="Disordered" evidence="1">
    <location>
        <begin position="159"/>
        <end position="190"/>
    </location>
</feature>